<comment type="subcellular location">
    <subcellularLocation>
        <location evidence="1">Cell membrane</location>
        <topology evidence="1">Multi-pass membrane protein</topology>
    </subcellularLocation>
</comment>
<dbReference type="InterPro" id="IPR018383">
    <property type="entry name" value="UPF0324_pro"/>
</dbReference>
<comment type="similarity">
    <text evidence="2">Belongs to the UPF0324 family.</text>
</comment>
<keyword evidence="5 8" id="KW-1133">Transmembrane helix</keyword>
<gene>
    <name evidence="9" type="ORF">HLA99_14190</name>
</gene>
<evidence type="ECO:0000256" key="4">
    <source>
        <dbReference type="ARBA" id="ARBA00022692"/>
    </source>
</evidence>
<dbReference type="RefSeq" id="WP_167038988.1">
    <property type="nucleotide sequence ID" value="NZ_BAAANA010000001.1"/>
</dbReference>
<feature type="transmembrane region" description="Helical" evidence="8">
    <location>
        <begin position="46"/>
        <end position="67"/>
    </location>
</feature>
<keyword evidence="10" id="KW-1185">Reference proteome</keyword>
<proteinExistence type="inferred from homology"/>
<feature type="transmembrane region" description="Helical" evidence="8">
    <location>
        <begin position="176"/>
        <end position="196"/>
    </location>
</feature>
<evidence type="ECO:0000256" key="5">
    <source>
        <dbReference type="ARBA" id="ARBA00022989"/>
    </source>
</evidence>
<name>A0A7Y2M2I9_9MICO</name>
<evidence type="ECO:0000313" key="10">
    <source>
        <dbReference type="Proteomes" id="UP000543598"/>
    </source>
</evidence>
<comment type="caution">
    <text evidence="9">The sequence shown here is derived from an EMBL/GenBank/DDBJ whole genome shotgun (WGS) entry which is preliminary data.</text>
</comment>
<dbReference type="EMBL" id="JABEMB010000028">
    <property type="protein sequence ID" value="NNH04997.1"/>
    <property type="molecule type" value="Genomic_DNA"/>
</dbReference>
<dbReference type="PANTHER" id="PTHR30106">
    <property type="entry name" value="INNER MEMBRANE PROTEIN YEIH-RELATED"/>
    <property type="match status" value="1"/>
</dbReference>
<evidence type="ECO:0000256" key="3">
    <source>
        <dbReference type="ARBA" id="ARBA00022475"/>
    </source>
</evidence>
<dbReference type="GO" id="GO:0005886">
    <property type="term" value="C:plasma membrane"/>
    <property type="evidence" value="ECO:0007669"/>
    <property type="project" value="UniProtKB-SubCell"/>
</dbReference>
<feature type="transmembrane region" description="Helical" evidence="8">
    <location>
        <begin position="311"/>
        <end position="328"/>
    </location>
</feature>
<evidence type="ECO:0000256" key="8">
    <source>
        <dbReference type="SAM" id="Phobius"/>
    </source>
</evidence>
<sequence length="402" mass="41722">MAENKTPGTASDLAEATDTAPAAPRRVTPDELQIPDAAAATAKPGWGWTTAGLVAVFVVGVLTWLLSKNVPIWTAGTPLESIGAALEFPVYAIALGLLGNVVLYQFGVRDRIAAGFRTELFIKVGLVLLGASVDLGVIAKNIGPAIIQAILLISGVFFFTWWVAGKLGVEEKTRALLSSAVSICGVSAAIAAAGAVQAKREQLGYVASLVVLFALPSIFLLPWLAGLLGLSPAVTGAWIGGNIDTTAAVTAAGSLAGEEALQIATIVKTTQNALIGIVAVLLTLYFTIKVPDAGVTERPRVGDIWHRFPKFVLGFILASVVATIYIAAVGDADATKPVIATINNVRTWAFIFGFSSIGLGFSVAAVKRAGARPVLAFFLATIVNIVLALALAFVLFGWLFAA</sequence>
<feature type="transmembrane region" description="Helical" evidence="8">
    <location>
        <begin position="273"/>
        <end position="290"/>
    </location>
</feature>
<evidence type="ECO:0000256" key="6">
    <source>
        <dbReference type="ARBA" id="ARBA00023136"/>
    </source>
</evidence>
<feature type="transmembrane region" description="Helical" evidence="8">
    <location>
        <begin position="88"/>
        <end position="108"/>
    </location>
</feature>
<dbReference type="Pfam" id="PF03601">
    <property type="entry name" value="Cons_hypoth698"/>
    <property type="match status" value="1"/>
</dbReference>
<dbReference type="PANTHER" id="PTHR30106:SF1">
    <property type="entry name" value="UPF0324 MEMBRANE PROTEIN FN0533"/>
    <property type="match status" value="1"/>
</dbReference>
<feature type="transmembrane region" description="Helical" evidence="8">
    <location>
        <begin position="373"/>
        <end position="401"/>
    </location>
</feature>
<dbReference type="Proteomes" id="UP000543598">
    <property type="component" value="Unassembled WGS sequence"/>
</dbReference>
<evidence type="ECO:0000256" key="2">
    <source>
        <dbReference type="ARBA" id="ARBA00007977"/>
    </source>
</evidence>
<feature type="transmembrane region" description="Helical" evidence="8">
    <location>
        <begin position="203"/>
        <end position="225"/>
    </location>
</feature>
<feature type="transmembrane region" description="Helical" evidence="8">
    <location>
        <begin position="145"/>
        <end position="164"/>
    </location>
</feature>
<protein>
    <submittedName>
        <fullName evidence="9">Putative sulfate exporter family transporter</fullName>
    </submittedName>
</protein>
<dbReference type="AlphaFoldDB" id="A0A7Y2M2I9"/>
<keyword evidence="4 8" id="KW-0812">Transmembrane</keyword>
<organism evidence="9 10">
    <name type="scientific">Microbacterium ulmi</name>
    <dbReference type="NCBI Taxonomy" id="179095"/>
    <lineage>
        <taxon>Bacteria</taxon>
        <taxon>Bacillati</taxon>
        <taxon>Actinomycetota</taxon>
        <taxon>Actinomycetes</taxon>
        <taxon>Micrococcales</taxon>
        <taxon>Microbacteriaceae</taxon>
        <taxon>Microbacterium</taxon>
    </lineage>
</organism>
<feature type="region of interest" description="Disordered" evidence="7">
    <location>
        <begin position="1"/>
        <end position="26"/>
    </location>
</feature>
<keyword evidence="3" id="KW-1003">Cell membrane</keyword>
<evidence type="ECO:0000313" key="9">
    <source>
        <dbReference type="EMBL" id="NNH04997.1"/>
    </source>
</evidence>
<feature type="transmembrane region" description="Helical" evidence="8">
    <location>
        <begin position="348"/>
        <end position="366"/>
    </location>
</feature>
<keyword evidence="6 8" id="KW-0472">Membrane</keyword>
<evidence type="ECO:0000256" key="7">
    <source>
        <dbReference type="SAM" id="MobiDB-lite"/>
    </source>
</evidence>
<evidence type="ECO:0000256" key="1">
    <source>
        <dbReference type="ARBA" id="ARBA00004651"/>
    </source>
</evidence>
<reference evidence="9 10" key="1">
    <citation type="submission" date="2020-05" db="EMBL/GenBank/DDBJ databases">
        <title>MicrobeNet Type strains.</title>
        <authorList>
            <person name="Nicholson A.C."/>
        </authorList>
    </citation>
    <scope>NUCLEOTIDE SEQUENCE [LARGE SCALE GENOMIC DNA]</scope>
    <source>
        <strain evidence="9 10">JCM 14282</strain>
    </source>
</reference>
<accession>A0A7Y2M2I9</accession>